<dbReference type="PROSITE" id="PS50006">
    <property type="entry name" value="FHA_DOMAIN"/>
    <property type="match status" value="1"/>
</dbReference>
<feature type="compositionally biased region" description="Basic and acidic residues" evidence="10">
    <location>
        <begin position="423"/>
        <end position="434"/>
    </location>
</feature>
<feature type="domain" description="RING-type" evidence="12">
    <location>
        <begin position="347"/>
        <end position="385"/>
    </location>
</feature>
<dbReference type="Proteomes" id="UP000230750">
    <property type="component" value="Unassembled WGS sequence"/>
</dbReference>
<dbReference type="InterPro" id="IPR013083">
    <property type="entry name" value="Znf_RING/FYVE/PHD"/>
</dbReference>
<evidence type="ECO:0000256" key="9">
    <source>
        <dbReference type="SAM" id="Coils"/>
    </source>
</evidence>
<dbReference type="InterPro" id="IPR000253">
    <property type="entry name" value="FHA_dom"/>
</dbReference>
<dbReference type="Gene3D" id="2.60.200.20">
    <property type="match status" value="1"/>
</dbReference>
<evidence type="ECO:0000256" key="1">
    <source>
        <dbReference type="ARBA" id="ARBA00005797"/>
    </source>
</evidence>
<dbReference type="Pfam" id="PF13923">
    <property type="entry name" value="zf-C3HC4_2"/>
    <property type="match status" value="1"/>
</dbReference>
<evidence type="ECO:0000256" key="2">
    <source>
        <dbReference type="ARBA" id="ARBA00017908"/>
    </source>
</evidence>
<dbReference type="AlphaFoldDB" id="A0A2G8JI79"/>
<dbReference type="GO" id="GO:0005634">
    <property type="term" value="C:nucleus"/>
    <property type="evidence" value="ECO:0007669"/>
    <property type="project" value="TreeGrafter"/>
</dbReference>
<keyword evidence="9" id="KW-0175">Coiled coil</keyword>
<feature type="domain" description="CCHC-type" evidence="13">
    <location>
        <begin position="490"/>
        <end position="505"/>
    </location>
</feature>
<organism evidence="14 15">
    <name type="scientific">Stichopus japonicus</name>
    <name type="common">Sea cucumber</name>
    <dbReference type="NCBI Taxonomy" id="307972"/>
    <lineage>
        <taxon>Eukaryota</taxon>
        <taxon>Metazoa</taxon>
        <taxon>Echinodermata</taxon>
        <taxon>Eleutherozoa</taxon>
        <taxon>Echinozoa</taxon>
        <taxon>Holothuroidea</taxon>
        <taxon>Aspidochirotacea</taxon>
        <taxon>Aspidochirotida</taxon>
        <taxon>Stichopodidae</taxon>
        <taxon>Apostichopus</taxon>
    </lineage>
</organism>
<keyword evidence="7" id="KW-0862">Zinc</keyword>
<dbReference type="PANTHER" id="PTHR15067">
    <property type="entry name" value="E3 UBIQUITIN-PROTEIN LIGASE RNF8"/>
    <property type="match status" value="1"/>
</dbReference>
<feature type="domain" description="FHA" evidence="11">
    <location>
        <begin position="1"/>
        <end position="37"/>
    </location>
</feature>
<evidence type="ECO:0000259" key="12">
    <source>
        <dbReference type="PROSITE" id="PS50089"/>
    </source>
</evidence>
<dbReference type="InterPro" id="IPR001878">
    <property type="entry name" value="Znf_CCHC"/>
</dbReference>
<dbReference type="SUPFAM" id="SSF49879">
    <property type="entry name" value="SMAD/FHA domain"/>
    <property type="match status" value="1"/>
</dbReference>
<dbReference type="GO" id="GO:0003676">
    <property type="term" value="F:nucleic acid binding"/>
    <property type="evidence" value="ECO:0007669"/>
    <property type="project" value="InterPro"/>
</dbReference>
<dbReference type="EMBL" id="MRZV01001908">
    <property type="protein sequence ID" value="PIK35418.1"/>
    <property type="molecule type" value="Genomic_DNA"/>
</dbReference>
<keyword evidence="15" id="KW-1185">Reference proteome</keyword>
<dbReference type="GO" id="GO:0005829">
    <property type="term" value="C:cytosol"/>
    <property type="evidence" value="ECO:0007669"/>
    <property type="project" value="TreeGrafter"/>
</dbReference>
<evidence type="ECO:0000313" key="14">
    <source>
        <dbReference type="EMBL" id="PIK35418.1"/>
    </source>
</evidence>
<reference evidence="14 15" key="1">
    <citation type="journal article" date="2017" name="PLoS Biol.">
        <title>The sea cucumber genome provides insights into morphological evolution and visceral regeneration.</title>
        <authorList>
            <person name="Zhang X."/>
            <person name="Sun L."/>
            <person name="Yuan J."/>
            <person name="Sun Y."/>
            <person name="Gao Y."/>
            <person name="Zhang L."/>
            <person name="Li S."/>
            <person name="Dai H."/>
            <person name="Hamel J.F."/>
            <person name="Liu C."/>
            <person name="Yu Y."/>
            <person name="Liu S."/>
            <person name="Lin W."/>
            <person name="Guo K."/>
            <person name="Jin S."/>
            <person name="Xu P."/>
            <person name="Storey K.B."/>
            <person name="Huan P."/>
            <person name="Zhang T."/>
            <person name="Zhou Y."/>
            <person name="Zhang J."/>
            <person name="Lin C."/>
            <person name="Li X."/>
            <person name="Xing L."/>
            <person name="Huo D."/>
            <person name="Sun M."/>
            <person name="Wang L."/>
            <person name="Mercier A."/>
            <person name="Li F."/>
            <person name="Yang H."/>
            <person name="Xiang J."/>
        </authorList>
    </citation>
    <scope>NUCLEOTIDE SEQUENCE [LARGE SCALE GENOMIC DNA]</scope>
    <source>
        <strain evidence="14">Shaxun</strain>
        <tissue evidence="14">Muscle</tissue>
    </source>
</reference>
<feature type="coiled-coil region" evidence="9">
    <location>
        <begin position="211"/>
        <end position="324"/>
    </location>
</feature>
<evidence type="ECO:0000256" key="4">
    <source>
        <dbReference type="ARBA" id="ARBA00022723"/>
    </source>
</evidence>
<feature type="region of interest" description="Disordered" evidence="10">
    <location>
        <begin position="137"/>
        <end position="161"/>
    </location>
</feature>
<feature type="compositionally biased region" description="Acidic residues" evidence="10">
    <location>
        <begin position="444"/>
        <end position="476"/>
    </location>
</feature>
<evidence type="ECO:0000256" key="8">
    <source>
        <dbReference type="PROSITE-ProRule" id="PRU00047"/>
    </source>
</evidence>
<feature type="region of interest" description="Disordered" evidence="10">
    <location>
        <begin position="423"/>
        <end position="478"/>
    </location>
</feature>
<dbReference type="GO" id="GO:0061630">
    <property type="term" value="F:ubiquitin protein ligase activity"/>
    <property type="evidence" value="ECO:0007669"/>
    <property type="project" value="TreeGrafter"/>
</dbReference>
<dbReference type="PROSITE" id="PS00518">
    <property type="entry name" value="ZF_RING_1"/>
    <property type="match status" value="1"/>
</dbReference>
<dbReference type="Gene3D" id="3.30.40.10">
    <property type="entry name" value="Zinc/RING finger domain, C3HC4 (zinc finger)"/>
    <property type="match status" value="1"/>
</dbReference>
<comment type="caution">
    <text evidence="14">The sequence shown here is derived from an EMBL/GenBank/DDBJ whole genome shotgun (WGS) entry which is preliminary data.</text>
</comment>
<keyword evidence="6" id="KW-0833">Ubl conjugation pathway</keyword>
<dbReference type="GO" id="GO:0035861">
    <property type="term" value="C:site of double-strand break"/>
    <property type="evidence" value="ECO:0007669"/>
    <property type="project" value="TreeGrafter"/>
</dbReference>
<dbReference type="GO" id="GO:0008270">
    <property type="term" value="F:zinc ion binding"/>
    <property type="evidence" value="ECO:0007669"/>
    <property type="project" value="UniProtKB-KW"/>
</dbReference>
<proteinExistence type="inferred from homology"/>
<dbReference type="SUPFAM" id="SSF57756">
    <property type="entry name" value="Retrovirus zinc finger-like domains"/>
    <property type="match status" value="1"/>
</dbReference>
<dbReference type="InterPro" id="IPR036875">
    <property type="entry name" value="Znf_CCHC_sf"/>
</dbReference>
<dbReference type="PROSITE" id="PS50158">
    <property type="entry name" value="ZF_CCHC"/>
    <property type="match status" value="1"/>
</dbReference>
<dbReference type="PANTHER" id="PTHR15067:SF4">
    <property type="entry name" value="E3 UBIQUITIN-PROTEIN LIGASE RNF8"/>
    <property type="match status" value="1"/>
</dbReference>
<gene>
    <name evidence="14" type="ORF">BSL78_27762</name>
</gene>
<dbReference type="OrthoDB" id="5330228at2759"/>
<dbReference type="GO" id="GO:0006511">
    <property type="term" value="P:ubiquitin-dependent protein catabolic process"/>
    <property type="evidence" value="ECO:0007669"/>
    <property type="project" value="TreeGrafter"/>
</dbReference>
<dbReference type="GO" id="GO:0042393">
    <property type="term" value="F:histone binding"/>
    <property type="evidence" value="ECO:0007669"/>
    <property type="project" value="TreeGrafter"/>
</dbReference>
<dbReference type="InterPro" id="IPR001841">
    <property type="entry name" value="Znf_RING"/>
</dbReference>
<dbReference type="GO" id="GO:0000151">
    <property type="term" value="C:ubiquitin ligase complex"/>
    <property type="evidence" value="ECO:0007669"/>
    <property type="project" value="TreeGrafter"/>
</dbReference>
<name>A0A2G8JI79_STIJA</name>
<evidence type="ECO:0000256" key="3">
    <source>
        <dbReference type="ARBA" id="ARBA00022679"/>
    </source>
</evidence>
<protein>
    <recommendedName>
        <fullName evidence="2">E3 ubiquitin-protein ligase CHFR</fullName>
    </recommendedName>
</protein>
<dbReference type="InterPro" id="IPR017907">
    <property type="entry name" value="Znf_RING_CS"/>
</dbReference>
<evidence type="ECO:0000256" key="6">
    <source>
        <dbReference type="ARBA" id="ARBA00022786"/>
    </source>
</evidence>
<evidence type="ECO:0000256" key="7">
    <source>
        <dbReference type="ARBA" id="ARBA00022833"/>
    </source>
</evidence>
<keyword evidence="3" id="KW-0808">Transferase</keyword>
<dbReference type="InterPro" id="IPR008984">
    <property type="entry name" value="SMAD_FHA_dom_sf"/>
</dbReference>
<comment type="similarity">
    <text evidence="1">Belongs to the CHFR family.</text>
</comment>
<keyword evidence="4" id="KW-0479">Metal-binding</keyword>
<accession>A0A2G8JI79</accession>
<evidence type="ECO:0000259" key="13">
    <source>
        <dbReference type="PROSITE" id="PS50158"/>
    </source>
</evidence>
<dbReference type="GO" id="GO:0070936">
    <property type="term" value="P:protein K48-linked ubiquitination"/>
    <property type="evidence" value="ECO:0007669"/>
    <property type="project" value="TreeGrafter"/>
</dbReference>
<evidence type="ECO:0000256" key="5">
    <source>
        <dbReference type="ARBA" id="ARBA00022771"/>
    </source>
</evidence>
<keyword evidence="5 8" id="KW-0863">Zinc-finger</keyword>
<dbReference type="SMART" id="SM00343">
    <property type="entry name" value="ZnF_C2HC"/>
    <property type="match status" value="1"/>
</dbReference>
<dbReference type="CDD" id="cd16535">
    <property type="entry name" value="RING-HC_RNF8"/>
    <property type="match status" value="1"/>
</dbReference>
<evidence type="ECO:0000313" key="15">
    <source>
        <dbReference type="Proteomes" id="UP000230750"/>
    </source>
</evidence>
<dbReference type="SMART" id="SM00184">
    <property type="entry name" value="RING"/>
    <property type="match status" value="1"/>
</dbReference>
<dbReference type="SUPFAM" id="SSF57850">
    <property type="entry name" value="RING/U-box"/>
    <property type="match status" value="1"/>
</dbReference>
<dbReference type="Pfam" id="PF00498">
    <property type="entry name" value="FHA"/>
    <property type="match status" value="1"/>
</dbReference>
<sequence>MILLSRKHAIFKESEDGKWTITDNKSLNGVYLNDVRVKAGSPFPIEVGDMIQIGAVQEGETEAEFVFQVKVEEMSLEKANQILNSLHPASVANKRKSQTLPAKEYKGKEVVTSKHNEGEGSVAKRKRCDDWLSNKVMKSSESQLRTDEPGSSNVTCERTSLESPLKSKATLSEEEGEILNAILSQRGKHSIQEIIQMIQSKSLSPSKKREDDDLRLMLEEKERLLKVKEEEMRATTEDLKAKALEKENCLMEQIEAQRKALQVEKQAVEESLQSEVAKNLEQREKLEKERKRLEDVIAGKDEEYKAMETKLEEGQKARQDEEEMKIAKAKQEAFDNITHVLESELQCSICAELFIQATTLNCSHSFCKYCIMLWMARKKECPVCRAPIKSYNRSIVLDNYIDKMVESLGKDVKIRRKEMLDDRKKTEGDKKLDNETAPVLISSPDDDDDYDEEEEEEEEDVEFIDSGDSDNSESYEEGLTGAYYGGYGSCYICGMRGHWANGCPN</sequence>
<dbReference type="GO" id="GO:0006302">
    <property type="term" value="P:double-strand break repair"/>
    <property type="evidence" value="ECO:0007669"/>
    <property type="project" value="TreeGrafter"/>
</dbReference>
<dbReference type="STRING" id="307972.A0A2G8JI79"/>
<evidence type="ECO:0000256" key="10">
    <source>
        <dbReference type="SAM" id="MobiDB-lite"/>
    </source>
</evidence>
<evidence type="ECO:0000259" key="11">
    <source>
        <dbReference type="PROSITE" id="PS50006"/>
    </source>
</evidence>
<dbReference type="PROSITE" id="PS50089">
    <property type="entry name" value="ZF_RING_2"/>
    <property type="match status" value="1"/>
</dbReference>